<evidence type="ECO:0000313" key="5">
    <source>
        <dbReference type="EMBL" id="EAY06655.1"/>
    </source>
</evidence>
<dbReference type="Gene3D" id="1.25.40.20">
    <property type="entry name" value="Ankyrin repeat-containing domain"/>
    <property type="match status" value="3"/>
</dbReference>
<gene>
    <name evidence="5" type="ORF">TVAG_322750</name>
</gene>
<keyword evidence="1" id="KW-0677">Repeat</keyword>
<dbReference type="SUPFAM" id="SSF48403">
    <property type="entry name" value="Ankyrin repeat"/>
    <property type="match status" value="2"/>
</dbReference>
<name>A2EL27_TRIV3</name>
<dbReference type="AlphaFoldDB" id="A2EL27"/>
<dbReference type="Pfam" id="PF12796">
    <property type="entry name" value="Ank_2"/>
    <property type="match status" value="2"/>
</dbReference>
<feature type="repeat" description="ANK" evidence="3">
    <location>
        <begin position="578"/>
        <end position="610"/>
    </location>
</feature>
<feature type="repeat" description="ANK" evidence="3">
    <location>
        <begin position="474"/>
        <end position="506"/>
    </location>
</feature>
<feature type="repeat" description="ANK" evidence="3">
    <location>
        <begin position="375"/>
        <end position="407"/>
    </location>
</feature>
<dbReference type="VEuPathDB" id="TrichDB:TVAGG3_0234280"/>
<accession>A2EL27</accession>
<evidence type="ECO:0000256" key="3">
    <source>
        <dbReference type="PROSITE-ProRule" id="PRU00023"/>
    </source>
</evidence>
<sequence>MDELAPENRKIKYIADIIIPDKLKKYVELENMVFSITKSSERVVLDFINKNFTEEEMSFIPNLILYVSKFRCHQIDPLTLLYMSFTVQHGFSLPLDSIQNYNLAFADCLMHRGAFSETERSKNRQTELINQQETDHITFEQTLQGYKDPTCIEYLIKIDNLEGVKEKSVDYIGDDTKKVKISKDDYPRPDKQMTPINLAAFYGSYNSFHFFLLNSGKITQDTVRAAIQGGNMDIVKYVYPEIRHSYPEVNDKSRAFNWAIHWHHNNIADYLLSEGATCKLSKNNFYHWYNINAALFMIQNGKVPIDNRELLEALKALQQRNNIASFRAYLLYACPIDFLQRVGDEILFAVCKSGSMTAARLLLELGVNPNSEDGAKEQALNIACEQGHEALVKLLLENGAKVDCFDEKNCYPLHKAIGAKREKIVNLLFSRNPDLNIKTKQNESLLIVSCRMMMFGIAKTLIKKGADINFPDWNGMTAFHYVCEFSDRDTVEFFIWNGADINKETDAGMTPFHFVCKGGKMETISLLIANGCTLNPKTTLNRETTPLHFACMSGNLIIVKFLVEKGYNINMKSCIADGGMTPLHYACQGGHFEIAKFLILKGADTEISSDLASDSKTASMFASDYLDRALNSGDIQRINIGTEFKKLFQSLSVS</sequence>
<dbReference type="InterPro" id="IPR002110">
    <property type="entry name" value="Ankyrin_rpt"/>
</dbReference>
<feature type="repeat" description="ANK" evidence="3">
    <location>
        <begin position="542"/>
        <end position="574"/>
    </location>
</feature>
<dbReference type="OrthoDB" id="7464126at2759"/>
<reference evidence="5" key="1">
    <citation type="submission" date="2006-10" db="EMBL/GenBank/DDBJ databases">
        <authorList>
            <person name="Amadeo P."/>
            <person name="Zhao Q."/>
            <person name="Wortman J."/>
            <person name="Fraser-Liggett C."/>
            <person name="Carlton J."/>
        </authorList>
    </citation>
    <scope>NUCLEOTIDE SEQUENCE</scope>
    <source>
        <strain evidence="5">G3</strain>
    </source>
</reference>
<dbReference type="RefSeq" id="XP_001318878.1">
    <property type="nucleotide sequence ID" value="XM_001318843.1"/>
</dbReference>
<dbReference type="Pfam" id="PF11929">
    <property type="entry name" value="DUF3447"/>
    <property type="match status" value="1"/>
</dbReference>
<feature type="repeat" description="ANK" evidence="3">
    <location>
        <begin position="507"/>
        <end position="539"/>
    </location>
</feature>
<organism evidence="5 6">
    <name type="scientific">Trichomonas vaginalis (strain ATCC PRA-98 / G3)</name>
    <dbReference type="NCBI Taxonomy" id="412133"/>
    <lineage>
        <taxon>Eukaryota</taxon>
        <taxon>Metamonada</taxon>
        <taxon>Parabasalia</taxon>
        <taxon>Trichomonadida</taxon>
        <taxon>Trichomonadidae</taxon>
        <taxon>Trichomonas</taxon>
    </lineage>
</organism>
<evidence type="ECO:0000313" key="6">
    <source>
        <dbReference type="Proteomes" id="UP000001542"/>
    </source>
</evidence>
<dbReference type="Pfam" id="PF00023">
    <property type="entry name" value="Ank"/>
    <property type="match status" value="1"/>
</dbReference>
<dbReference type="PANTHER" id="PTHR24198">
    <property type="entry name" value="ANKYRIN REPEAT AND PROTEIN KINASE DOMAIN-CONTAINING PROTEIN"/>
    <property type="match status" value="1"/>
</dbReference>
<dbReference type="VEuPathDB" id="TrichDB:TVAG_322750"/>
<evidence type="ECO:0000259" key="4">
    <source>
        <dbReference type="Pfam" id="PF11929"/>
    </source>
</evidence>
<keyword evidence="6" id="KW-1185">Reference proteome</keyword>
<dbReference type="STRING" id="5722.A2EL27"/>
<dbReference type="eggNOG" id="KOG4177">
    <property type="taxonomic scope" value="Eukaryota"/>
</dbReference>
<dbReference type="KEGG" id="tva:4764534"/>
<dbReference type="PROSITE" id="PS50297">
    <property type="entry name" value="ANK_REP_REGION"/>
    <property type="match status" value="5"/>
</dbReference>
<protein>
    <recommendedName>
        <fullName evidence="4">DUF3447 domain-containing protein</fullName>
    </recommendedName>
</protein>
<feature type="domain" description="DUF3447" evidence="4">
    <location>
        <begin position="217"/>
        <end position="296"/>
    </location>
</feature>
<evidence type="ECO:0000256" key="2">
    <source>
        <dbReference type="ARBA" id="ARBA00023043"/>
    </source>
</evidence>
<dbReference type="InParanoid" id="A2EL27"/>
<dbReference type="EMBL" id="DS113418">
    <property type="protein sequence ID" value="EAY06655.1"/>
    <property type="molecule type" value="Genomic_DNA"/>
</dbReference>
<reference evidence="5" key="2">
    <citation type="journal article" date="2007" name="Science">
        <title>Draft genome sequence of the sexually transmitted pathogen Trichomonas vaginalis.</title>
        <authorList>
            <person name="Carlton J.M."/>
            <person name="Hirt R.P."/>
            <person name="Silva J.C."/>
            <person name="Delcher A.L."/>
            <person name="Schatz M."/>
            <person name="Zhao Q."/>
            <person name="Wortman J.R."/>
            <person name="Bidwell S.L."/>
            <person name="Alsmark U.C.M."/>
            <person name="Besteiro S."/>
            <person name="Sicheritz-Ponten T."/>
            <person name="Noel C.J."/>
            <person name="Dacks J.B."/>
            <person name="Foster P.G."/>
            <person name="Simillion C."/>
            <person name="Van de Peer Y."/>
            <person name="Miranda-Saavedra D."/>
            <person name="Barton G.J."/>
            <person name="Westrop G.D."/>
            <person name="Mueller S."/>
            <person name="Dessi D."/>
            <person name="Fiori P.L."/>
            <person name="Ren Q."/>
            <person name="Paulsen I."/>
            <person name="Zhang H."/>
            <person name="Bastida-Corcuera F.D."/>
            <person name="Simoes-Barbosa A."/>
            <person name="Brown M.T."/>
            <person name="Hayes R.D."/>
            <person name="Mukherjee M."/>
            <person name="Okumura C.Y."/>
            <person name="Schneider R."/>
            <person name="Smith A.J."/>
            <person name="Vanacova S."/>
            <person name="Villalvazo M."/>
            <person name="Haas B.J."/>
            <person name="Pertea M."/>
            <person name="Feldblyum T.V."/>
            <person name="Utterback T.R."/>
            <person name="Shu C.L."/>
            <person name="Osoegawa K."/>
            <person name="de Jong P.J."/>
            <person name="Hrdy I."/>
            <person name="Horvathova L."/>
            <person name="Zubacova Z."/>
            <person name="Dolezal P."/>
            <person name="Malik S.B."/>
            <person name="Logsdon J.M. Jr."/>
            <person name="Henze K."/>
            <person name="Gupta A."/>
            <person name="Wang C.C."/>
            <person name="Dunne R.L."/>
            <person name="Upcroft J.A."/>
            <person name="Upcroft P."/>
            <person name="White O."/>
            <person name="Salzberg S.L."/>
            <person name="Tang P."/>
            <person name="Chiu C.-H."/>
            <person name="Lee Y.-S."/>
            <person name="Embley T.M."/>
            <person name="Coombs G.H."/>
            <person name="Mottram J.C."/>
            <person name="Tachezy J."/>
            <person name="Fraser-Liggett C.M."/>
            <person name="Johnson P.J."/>
        </authorList>
    </citation>
    <scope>NUCLEOTIDE SEQUENCE [LARGE SCALE GENOMIC DNA]</scope>
    <source>
        <strain evidence="5">G3</strain>
    </source>
</reference>
<dbReference type="SMART" id="SM00248">
    <property type="entry name" value="ANK"/>
    <property type="match status" value="10"/>
</dbReference>
<dbReference type="Proteomes" id="UP000001542">
    <property type="component" value="Unassembled WGS sequence"/>
</dbReference>
<dbReference type="PANTHER" id="PTHR24198:SF165">
    <property type="entry name" value="ANKYRIN REPEAT-CONTAINING PROTEIN-RELATED"/>
    <property type="match status" value="1"/>
</dbReference>
<dbReference type="InterPro" id="IPR020683">
    <property type="entry name" value="DUF3447"/>
</dbReference>
<dbReference type="PROSITE" id="PS50088">
    <property type="entry name" value="ANK_REPEAT"/>
    <property type="match status" value="5"/>
</dbReference>
<keyword evidence="2 3" id="KW-0040">ANK repeat</keyword>
<dbReference type="InterPro" id="IPR036770">
    <property type="entry name" value="Ankyrin_rpt-contain_sf"/>
</dbReference>
<evidence type="ECO:0000256" key="1">
    <source>
        <dbReference type="ARBA" id="ARBA00022737"/>
    </source>
</evidence>
<proteinExistence type="predicted"/>
<dbReference type="SMR" id="A2EL27"/>